<keyword evidence="2" id="KW-1185">Reference proteome</keyword>
<dbReference type="Proteomes" id="UP000053617">
    <property type="component" value="Unassembled WGS sequence"/>
</dbReference>
<evidence type="ECO:0000313" key="2">
    <source>
        <dbReference type="Proteomes" id="UP000053617"/>
    </source>
</evidence>
<name>A0A0D2J1L7_9EURO</name>
<proteinExistence type="predicted"/>
<dbReference type="AlphaFoldDB" id="A0A0D2J1L7"/>
<evidence type="ECO:0000313" key="1">
    <source>
        <dbReference type="EMBL" id="KIX09561.1"/>
    </source>
</evidence>
<dbReference type="RefSeq" id="XP_013276697.1">
    <property type="nucleotide sequence ID" value="XM_013421243.1"/>
</dbReference>
<dbReference type="HOGENOM" id="CLU_1255715_0_0_1"/>
<sequence>MRALWYDVFKEGKSLADAPKEMLAEENALAWKSNVETWNTRFFPVIQEDSEDIAGAVVHLTGVENYESLVKFTANVPWIVHDFAAGGVFPFGNFVSVQKLFHQDNKYRGIDLIKRVKPFVSFPTITWYVVLSAKHTWREEYEKQFGLDDALQSFRLLKGDIAEEVFDLHDPEQGKVSKQAIFSLPVPPLVNSLKDPSHQSQR</sequence>
<dbReference type="EMBL" id="KN847475">
    <property type="protein sequence ID" value="KIX09561.1"/>
    <property type="molecule type" value="Genomic_DNA"/>
</dbReference>
<dbReference type="OrthoDB" id="4381397at2759"/>
<dbReference type="GeneID" id="25288712"/>
<dbReference type="VEuPathDB" id="FungiDB:Z518_00641"/>
<protein>
    <submittedName>
        <fullName evidence="1">Rhinocladiella mackenziei CBS 650.93 unplaced genomic scaffold supercont1.1, whole genome shotgun sequence</fullName>
    </submittedName>
</protein>
<organism evidence="1 2">
    <name type="scientific">Rhinocladiella mackenziei CBS 650.93</name>
    <dbReference type="NCBI Taxonomy" id="1442369"/>
    <lineage>
        <taxon>Eukaryota</taxon>
        <taxon>Fungi</taxon>
        <taxon>Dikarya</taxon>
        <taxon>Ascomycota</taxon>
        <taxon>Pezizomycotina</taxon>
        <taxon>Eurotiomycetes</taxon>
        <taxon>Chaetothyriomycetidae</taxon>
        <taxon>Chaetothyriales</taxon>
        <taxon>Herpotrichiellaceae</taxon>
        <taxon>Rhinocladiella</taxon>
    </lineage>
</organism>
<reference evidence="1 2" key="1">
    <citation type="submission" date="2015-01" db="EMBL/GenBank/DDBJ databases">
        <title>The Genome Sequence of Rhinocladiella mackenzie CBS 650.93.</title>
        <authorList>
            <consortium name="The Broad Institute Genomics Platform"/>
            <person name="Cuomo C."/>
            <person name="de Hoog S."/>
            <person name="Gorbushina A."/>
            <person name="Stielow B."/>
            <person name="Teixiera M."/>
            <person name="Abouelleil A."/>
            <person name="Chapman S.B."/>
            <person name="Priest M."/>
            <person name="Young S.K."/>
            <person name="Wortman J."/>
            <person name="Nusbaum C."/>
            <person name="Birren B."/>
        </authorList>
    </citation>
    <scope>NUCLEOTIDE SEQUENCE [LARGE SCALE GENOMIC DNA]</scope>
    <source>
        <strain evidence="1 2">CBS 650.93</strain>
    </source>
</reference>
<accession>A0A0D2J1L7</accession>
<gene>
    <name evidence="1" type="ORF">Z518_00641</name>
</gene>